<organism evidence="1 2">
    <name type="scientific">Linnemannia exigua</name>
    <dbReference type="NCBI Taxonomy" id="604196"/>
    <lineage>
        <taxon>Eukaryota</taxon>
        <taxon>Fungi</taxon>
        <taxon>Fungi incertae sedis</taxon>
        <taxon>Mucoromycota</taxon>
        <taxon>Mortierellomycotina</taxon>
        <taxon>Mortierellomycetes</taxon>
        <taxon>Mortierellales</taxon>
        <taxon>Mortierellaceae</taxon>
        <taxon>Linnemannia</taxon>
    </lineage>
</organism>
<name>A0AAD4DKS2_9FUNG</name>
<protein>
    <submittedName>
        <fullName evidence="1">Uncharacterized protein</fullName>
    </submittedName>
</protein>
<comment type="caution">
    <text evidence="1">The sequence shown here is derived from an EMBL/GenBank/DDBJ whole genome shotgun (WGS) entry which is preliminary data.</text>
</comment>
<reference evidence="1" key="1">
    <citation type="journal article" date="2020" name="Fungal Divers.">
        <title>Resolving the Mortierellaceae phylogeny through synthesis of multi-gene phylogenetics and phylogenomics.</title>
        <authorList>
            <person name="Vandepol N."/>
            <person name="Liber J."/>
            <person name="Desiro A."/>
            <person name="Na H."/>
            <person name="Kennedy M."/>
            <person name="Barry K."/>
            <person name="Grigoriev I.V."/>
            <person name="Miller A.N."/>
            <person name="O'Donnell K."/>
            <person name="Stajich J.E."/>
            <person name="Bonito G."/>
        </authorList>
    </citation>
    <scope>NUCLEOTIDE SEQUENCE</scope>
    <source>
        <strain evidence="1">NRRL 28262</strain>
    </source>
</reference>
<keyword evidence="2" id="KW-1185">Reference proteome</keyword>
<gene>
    <name evidence="1" type="ORF">BGZ95_009543</name>
</gene>
<accession>A0AAD4DKS2</accession>
<proteinExistence type="predicted"/>
<evidence type="ECO:0000313" key="2">
    <source>
        <dbReference type="Proteomes" id="UP001194580"/>
    </source>
</evidence>
<dbReference type="Proteomes" id="UP001194580">
    <property type="component" value="Unassembled WGS sequence"/>
</dbReference>
<feature type="non-terminal residue" evidence="1">
    <location>
        <position position="119"/>
    </location>
</feature>
<evidence type="ECO:0000313" key="1">
    <source>
        <dbReference type="EMBL" id="KAG0280594.1"/>
    </source>
</evidence>
<dbReference type="EMBL" id="JAAAIL010000057">
    <property type="protein sequence ID" value="KAG0280594.1"/>
    <property type="molecule type" value="Genomic_DNA"/>
</dbReference>
<dbReference type="AlphaFoldDB" id="A0AAD4DKS2"/>
<sequence>MENNFIPTAWVRLTITKKASQITKDGTLEIVIAGLRGERPIELLPENDALPWGSQENDLYSNVLLPCQVEVKGCLLIGDEGEKGRAGMTIVVEKWRFIKASAGSSPSKDSQSKRERHEN</sequence>